<evidence type="ECO:0000313" key="1">
    <source>
        <dbReference type="EMBL" id="GAH38735.1"/>
    </source>
</evidence>
<accession>X1G1P9</accession>
<reference evidence="1" key="1">
    <citation type="journal article" date="2014" name="Front. Microbiol.">
        <title>High frequency of phylogenetically diverse reductive dehalogenase-homologous genes in deep subseafloor sedimentary metagenomes.</title>
        <authorList>
            <person name="Kawai M."/>
            <person name="Futagami T."/>
            <person name="Toyoda A."/>
            <person name="Takaki Y."/>
            <person name="Nishi S."/>
            <person name="Hori S."/>
            <person name="Arai W."/>
            <person name="Tsubouchi T."/>
            <person name="Morono Y."/>
            <person name="Uchiyama I."/>
            <person name="Ito T."/>
            <person name="Fujiyama A."/>
            <person name="Inagaki F."/>
            <person name="Takami H."/>
        </authorList>
    </citation>
    <scope>NUCLEOTIDE SEQUENCE</scope>
    <source>
        <strain evidence="1">Expedition CK06-06</strain>
    </source>
</reference>
<organism evidence="1">
    <name type="scientific">marine sediment metagenome</name>
    <dbReference type="NCBI Taxonomy" id="412755"/>
    <lineage>
        <taxon>unclassified sequences</taxon>
        <taxon>metagenomes</taxon>
        <taxon>ecological metagenomes</taxon>
    </lineage>
</organism>
<proteinExistence type="predicted"/>
<dbReference type="AlphaFoldDB" id="X1G1P9"/>
<protein>
    <submittedName>
        <fullName evidence="1">Uncharacterized protein</fullName>
    </submittedName>
</protein>
<sequence length="105" mass="12532">LDYAQFEITHVVPCTELYDMAIKQGRFGYDIWGEFVDNSEKPIEETVWNIDKKNEIEDLNREAFIKFYLRPGYILQRIRTMDSIPQLLWQLKTGIKILTKFILKS</sequence>
<name>X1G1P9_9ZZZZ</name>
<dbReference type="EMBL" id="BARU01005602">
    <property type="protein sequence ID" value="GAH38735.1"/>
    <property type="molecule type" value="Genomic_DNA"/>
</dbReference>
<feature type="non-terminal residue" evidence="1">
    <location>
        <position position="1"/>
    </location>
</feature>
<comment type="caution">
    <text evidence="1">The sequence shown here is derived from an EMBL/GenBank/DDBJ whole genome shotgun (WGS) entry which is preliminary data.</text>
</comment>
<gene>
    <name evidence="1" type="ORF">S03H2_10937</name>
</gene>